<proteinExistence type="predicted"/>
<keyword evidence="3" id="KW-1185">Reference proteome</keyword>
<gene>
    <name evidence="2" type="ORF">Lnau_0855</name>
</gene>
<dbReference type="Proteomes" id="UP000054725">
    <property type="component" value="Unassembled WGS sequence"/>
</dbReference>
<accession>A0A0W0WUB3</accession>
<dbReference type="RefSeq" id="WP_058503910.1">
    <property type="nucleotide sequence ID" value="NZ_CAAAIF010000001.1"/>
</dbReference>
<reference evidence="2 3" key="1">
    <citation type="submission" date="2015-11" db="EMBL/GenBank/DDBJ databases">
        <title>Genomic analysis of 38 Legionella species identifies large and diverse effector repertoires.</title>
        <authorList>
            <person name="Burstein D."/>
            <person name="Amaro F."/>
            <person name="Zusman T."/>
            <person name="Lifshitz Z."/>
            <person name="Cohen O."/>
            <person name="Gilbert J.A."/>
            <person name="Pupko T."/>
            <person name="Shuman H.A."/>
            <person name="Segal G."/>
        </authorList>
    </citation>
    <scope>NUCLEOTIDE SEQUENCE [LARGE SCALE GENOMIC DNA]</scope>
    <source>
        <strain evidence="2 3">ATCC 49506</strain>
    </source>
</reference>
<dbReference type="PATRIC" id="fig|45070.6.peg.906"/>
<dbReference type="STRING" id="45070.Lnau_0855"/>
<keyword evidence="1" id="KW-1133">Transmembrane helix</keyword>
<keyword evidence="1" id="KW-0472">Membrane</keyword>
<evidence type="ECO:0000313" key="3">
    <source>
        <dbReference type="Proteomes" id="UP000054725"/>
    </source>
</evidence>
<dbReference type="OrthoDB" id="5646298at2"/>
<dbReference type="AlphaFoldDB" id="A0A0W0WUB3"/>
<name>A0A0W0WUB3_9GAMM</name>
<evidence type="ECO:0000313" key="2">
    <source>
        <dbReference type="EMBL" id="KTD35871.1"/>
    </source>
</evidence>
<dbReference type="EMBL" id="LNYO01000013">
    <property type="protein sequence ID" value="KTD35871.1"/>
    <property type="molecule type" value="Genomic_DNA"/>
</dbReference>
<protein>
    <submittedName>
        <fullName evidence="2">Uncharacterized protein</fullName>
    </submittedName>
</protein>
<feature type="transmembrane region" description="Helical" evidence="1">
    <location>
        <begin position="97"/>
        <end position="120"/>
    </location>
</feature>
<sequence>MTSSFRETDLQACLAAIDAIPSSELKYYLLLAYHSIKNADADKYQNFLDELILFSQKLTEFLNPESETIAPTLLEEMQQSYQRLGDFSKTNSVSIKIGYALIDVGAVLLAVLTGVLGGIIGGVAGLGRALFTFSNPLRHFADGLILGLAFGGAIGFRAPKKIFKDELSRQLKFCLNHIDSCMQDLQAQIIKPLPFYREQVKGRLLRDCFNGDPDAYGQFLGEQCEFKIVSLNARFISPNLERYIGQHSCIAFSLPGQEEQELIEFSLGKSDVENRELTQEDLRSVTGEKLVEMMALHQQLLVTQTCTYGYVFTKMKSGENDCLRYVEKILVGTGQETTTVKRFSGKENWIGRNIVGFFVEKLSPFSQDVLQPSLAVPPRLE</sequence>
<evidence type="ECO:0000256" key="1">
    <source>
        <dbReference type="SAM" id="Phobius"/>
    </source>
</evidence>
<keyword evidence="1" id="KW-0812">Transmembrane</keyword>
<comment type="caution">
    <text evidence="2">The sequence shown here is derived from an EMBL/GenBank/DDBJ whole genome shotgun (WGS) entry which is preliminary data.</text>
</comment>
<organism evidence="2 3">
    <name type="scientific">Legionella nautarum</name>
    <dbReference type="NCBI Taxonomy" id="45070"/>
    <lineage>
        <taxon>Bacteria</taxon>
        <taxon>Pseudomonadati</taxon>
        <taxon>Pseudomonadota</taxon>
        <taxon>Gammaproteobacteria</taxon>
        <taxon>Legionellales</taxon>
        <taxon>Legionellaceae</taxon>
        <taxon>Legionella</taxon>
    </lineage>
</organism>